<feature type="transmembrane region" description="Helical" evidence="8">
    <location>
        <begin position="249"/>
        <end position="272"/>
    </location>
</feature>
<feature type="transmembrane region" description="Helical" evidence="8">
    <location>
        <begin position="54"/>
        <end position="70"/>
    </location>
</feature>
<dbReference type="GO" id="GO:0012505">
    <property type="term" value="C:endomembrane system"/>
    <property type="evidence" value="ECO:0007669"/>
    <property type="project" value="UniProtKB-SubCell"/>
</dbReference>
<feature type="transmembrane region" description="Helical" evidence="8">
    <location>
        <begin position="90"/>
        <end position="110"/>
    </location>
</feature>
<evidence type="ECO:0000313" key="11">
    <source>
        <dbReference type="Proteomes" id="UP000011976"/>
    </source>
</evidence>
<dbReference type="OrthoDB" id="10021397at2759"/>
<gene>
    <name evidence="10" type="ORF">PANT_3d00102</name>
</gene>
<feature type="transmembrane region" description="Helical" evidence="8">
    <location>
        <begin position="215"/>
        <end position="237"/>
    </location>
</feature>
<feature type="transmembrane region" description="Helical" evidence="8">
    <location>
        <begin position="180"/>
        <end position="203"/>
    </location>
</feature>
<evidence type="ECO:0000256" key="5">
    <source>
        <dbReference type="ARBA" id="ARBA00022989"/>
    </source>
</evidence>
<dbReference type="InterPro" id="IPR020846">
    <property type="entry name" value="MFS_dom"/>
</dbReference>
<dbReference type="Proteomes" id="UP000011976">
    <property type="component" value="Unassembled WGS sequence"/>
</dbReference>
<evidence type="ECO:0000313" key="10">
    <source>
        <dbReference type="EMBL" id="GAC71556.1"/>
    </source>
</evidence>
<keyword evidence="5 8" id="KW-1133">Transmembrane helix</keyword>
<evidence type="ECO:0000256" key="3">
    <source>
        <dbReference type="ARBA" id="ARBA00022448"/>
    </source>
</evidence>
<dbReference type="InterPro" id="IPR011701">
    <property type="entry name" value="MFS"/>
</dbReference>
<feature type="compositionally biased region" description="Polar residues" evidence="7">
    <location>
        <begin position="1"/>
        <end position="15"/>
    </location>
</feature>
<evidence type="ECO:0000256" key="6">
    <source>
        <dbReference type="ARBA" id="ARBA00023136"/>
    </source>
</evidence>
<feature type="transmembrane region" description="Helical" evidence="8">
    <location>
        <begin position="440"/>
        <end position="459"/>
    </location>
</feature>
<reference evidence="11" key="1">
    <citation type="journal article" date="2013" name="Genome Announc.">
        <title>Genome sequence of the basidiomycetous yeast Pseudozyma antarctica T-34, a producer of the glycolipid biosurfactants mannosylerythritol lipids.</title>
        <authorList>
            <person name="Morita T."/>
            <person name="Koike H."/>
            <person name="Koyama Y."/>
            <person name="Hagiwara H."/>
            <person name="Ito E."/>
            <person name="Fukuoka T."/>
            <person name="Imura T."/>
            <person name="Machida M."/>
            <person name="Kitamoto D."/>
        </authorList>
    </citation>
    <scope>NUCLEOTIDE SEQUENCE [LARGE SCALE GENOMIC DNA]</scope>
    <source>
        <strain evidence="11">T-34</strain>
    </source>
</reference>
<dbReference type="GO" id="GO:1990904">
    <property type="term" value="C:ribonucleoprotein complex"/>
    <property type="evidence" value="ECO:0007669"/>
    <property type="project" value="UniProtKB-KW"/>
</dbReference>
<dbReference type="Gene3D" id="1.20.1250.20">
    <property type="entry name" value="MFS general substrate transporter like domains"/>
    <property type="match status" value="1"/>
</dbReference>
<sequence>MSASASEKASSTIPPATSEEFPATSPSSPDEEGGEEKREHNFNEQTFYVPRKQIIAIFLTLGLIDFIALMDQTTLAASLPIIGEKLHAGSQTSLISSAYFITSTAFQLLYGRISDIVGRKPLLLSLLALFFIGSLGSSLADTYAILILFRAIVGIAGGGIMTVAQIIVSDVVSLRERGKYQGILGALVAVANGIGPVVGGALTTRTENTGGWRNIFRLSLPTSAAGMIGVLIFMPLKKVDGDWRAKARAIDYLGAFLSLVASTLIVLGFTWAGGKYDWASIQVLAPLFVGLATAVLFCLWQYKGDKPSRPALMPRKFMRVQRKRGDANADSSSTVYMFTNATVCGACITQFINGWLFVSQVYMIPQFYQAVYGYDATKAGLMLIPLTVSQTITSTVSGLLITWTGRYRELLLLGWTLWPTGLGLVSTLNQHSGMDKQIGYSLLTGVGVGLTLQPSLIAIQGAVPRKTMAVVTATRNFVRNLGGAIGLALCGTVVSLYLRSEPSDPLRANQRGFRTVFIVLASLGAAGLIAAALLLKQSSVERHDDELLRQQARHELQQRK</sequence>
<proteinExistence type="inferred from homology"/>
<feature type="transmembrane region" description="Helical" evidence="8">
    <location>
        <begin position="480"/>
        <end position="500"/>
    </location>
</feature>
<dbReference type="PANTHER" id="PTHR23501">
    <property type="entry name" value="MAJOR FACILITATOR SUPERFAMILY"/>
    <property type="match status" value="1"/>
</dbReference>
<comment type="subcellular location">
    <subcellularLocation>
        <location evidence="1">Endomembrane system</location>
        <topology evidence="1">Multi-pass membrane protein</topology>
    </subcellularLocation>
</comment>
<name>M9LJP5_PSEA3</name>
<dbReference type="PANTHER" id="PTHR23501:SF189">
    <property type="entry name" value="DRUG TRANSPORTER, PUTATIVE (AFU_ORTHOLOGUE AFUA_4G03920)-RELATED"/>
    <property type="match status" value="1"/>
</dbReference>
<dbReference type="InterPro" id="IPR036259">
    <property type="entry name" value="MFS_trans_sf"/>
</dbReference>
<feature type="region of interest" description="Disordered" evidence="7">
    <location>
        <begin position="1"/>
        <end position="42"/>
    </location>
</feature>
<evidence type="ECO:0000259" key="9">
    <source>
        <dbReference type="PROSITE" id="PS50850"/>
    </source>
</evidence>
<evidence type="ECO:0000256" key="1">
    <source>
        <dbReference type="ARBA" id="ARBA00004127"/>
    </source>
</evidence>
<evidence type="ECO:0000256" key="2">
    <source>
        <dbReference type="ARBA" id="ARBA00008335"/>
    </source>
</evidence>
<evidence type="ECO:0000256" key="4">
    <source>
        <dbReference type="ARBA" id="ARBA00022692"/>
    </source>
</evidence>
<feature type="transmembrane region" description="Helical" evidence="8">
    <location>
        <begin position="146"/>
        <end position="168"/>
    </location>
</feature>
<comment type="similarity">
    <text evidence="2">Belongs to the major facilitator superfamily.</text>
</comment>
<feature type="transmembrane region" description="Helical" evidence="8">
    <location>
        <begin position="382"/>
        <end position="403"/>
    </location>
</feature>
<keyword evidence="3" id="KW-0813">Transport</keyword>
<keyword evidence="4 8" id="KW-0812">Transmembrane</keyword>
<dbReference type="GO" id="GO:0005886">
    <property type="term" value="C:plasma membrane"/>
    <property type="evidence" value="ECO:0007669"/>
    <property type="project" value="TreeGrafter"/>
</dbReference>
<evidence type="ECO:0000256" key="8">
    <source>
        <dbReference type="SAM" id="Phobius"/>
    </source>
</evidence>
<dbReference type="SUPFAM" id="SSF103473">
    <property type="entry name" value="MFS general substrate transporter"/>
    <property type="match status" value="1"/>
</dbReference>
<evidence type="ECO:0000256" key="7">
    <source>
        <dbReference type="SAM" id="MobiDB-lite"/>
    </source>
</evidence>
<keyword evidence="10" id="KW-0687">Ribonucleoprotein</keyword>
<dbReference type="EMBL" id="DF196769">
    <property type="protein sequence ID" value="GAC71556.1"/>
    <property type="molecule type" value="Genomic_DNA"/>
</dbReference>
<feature type="transmembrane region" description="Helical" evidence="8">
    <location>
        <begin position="278"/>
        <end position="300"/>
    </location>
</feature>
<accession>M9LJP5</accession>
<dbReference type="GO" id="GO:0022857">
    <property type="term" value="F:transmembrane transporter activity"/>
    <property type="evidence" value="ECO:0007669"/>
    <property type="project" value="InterPro"/>
</dbReference>
<keyword evidence="6 8" id="KW-0472">Membrane</keyword>
<feature type="transmembrane region" description="Helical" evidence="8">
    <location>
        <begin position="410"/>
        <end position="428"/>
    </location>
</feature>
<dbReference type="Gene3D" id="1.20.1720.10">
    <property type="entry name" value="Multidrug resistance protein D"/>
    <property type="match status" value="1"/>
</dbReference>
<feature type="domain" description="Major facilitator superfamily (MFS) profile" evidence="9">
    <location>
        <begin position="57"/>
        <end position="539"/>
    </location>
</feature>
<dbReference type="Pfam" id="PF07690">
    <property type="entry name" value="MFS_1"/>
    <property type="match status" value="1"/>
</dbReference>
<dbReference type="PROSITE" id="PS50850">
    <property type="entry name" value="MFS"/>
    <property type="match status" value="1"/>
</dbReference>
<dbReference type="AlphaFoldDB" id="M9LJP5"/>
<feature type="transmembrane region" description="Helical" evidence="8">
    <location>
        <begin position="341"/>
        <end position="362"/>
    </location>
</feature>
<feature type="transmembrane region" description="Helical" evidence="8">
    <location>
        <begin position="122"/>
        <end position="140"/>
    </location>
</feature>
<dbReference type="CDD" id="cd17502">
    <property type="entry name" value="MFS_Azr1_MDR_like"/>
    <property type="match status" value="1"/>
</dbReference>
<dbReference type="FunFam" id="1.20.1720.10:FF:000013">
    <property type="entry name" value="Related to multidrug resistance proteins"/>
    <property type="match status" value="1"/>
</dbReference>
<organism evidence="10 11">
    <name type="scientific">Pseudozyma antarctica (strain T-34)</name>
    <name type="common">Yeast</name>
    <name type="synonym">Candida antarctica</name>
    <dbReference type="NCBI Taxonomy" id="1151754"/>
    <lineage>
        <taxon>Eukaryota</taxon>
        <taxon>Fungi</taxon>
        <taxon>Dikarya</taxon>
        <taxon>Basidiomycota</taxon>
        <taxon>Ustilaginomycotina</taxon>
        <taxon>Ustilaginomycetes</taxon>
        <taxon>Ustilaginales</taxon>
        <taxon>Ustilaginaceae</taxon>
        <taxon>Moesziomyces</taxon>
    </lineage>
</organism>
<feature type="transmembrane region" description="Helical" evidence="8">
    <location>
        <begin position="512"/>
        <end position="535"/>
    </location>
</feature>
<protein>
    <submittedName>
        <fullName evidence="10">Small Nuclear ribonucleoprotein splicing factor</fullName>
    </submittedName>
</protein>
<dbReference type="PRINTS" id="PR01036">
    <property type="entry name" value="TCRTETB"/>
</dbReference>